<dbReference type="PANTHER" id="PTHR42829:SF2">
    <property type="entry name" value="NADH-UBIQUINONE OXIDOREDUCTASE CHAIN 5"/>
    <property type="match status" value="1"/>
</dbReference>
<feature type="transmembrane region" description="Helical" evidence="6">
    <location>
        <begin position="270"/>
        <end position="288"/>
    </location>
</feature>
<evidence type="ECO:0000256" key="1">
    <source>
        <dbReference type="ARBA" id="ARBA00004127"/>
    </source>
</evidence>
<feature type="transmembrane region" description="Helical" evidence="6">
    <location>
        <begin position="32"/>
        <end position="53"/>
    </location>
</feature>
<dbReference type="PANTHER" id="PTHR42829">
    <property type="entry name" value="NADH-UBIQUINONE OXIDOREDUCTASE CHAIN 5"/>
    <property type="match status" value="1"/>
</dbReference>
<evidence type="ECO:0000256" key="5">
    <source>
        <dbReference type="RuleBase" id="RU000320"/>
    </source>
</evidence>
<feature type="transmembrane region" description="Helical" evidence="6">
    <location>
        <begin position="237"/>
        <end position="255"/>
    </location>
</feature>
<dbReference type="GO" id="GO:0003954">
    <property type="term" value="F:NADH dehydrogenase activity"/>
    <property type="evidence" value="ECO:0007669"/>
    <property type="project" value="TreeGrafter"/>
</dbReference>
<dbReference type="GO" id="GO:0008137">
    <property type="term" value="F:NADH dehydrogenase (ubiquinone) activity"/>
    <property type="evidence" value="ECO:0007669"/>
    <property type="project" value="InterPro"/>
</dbReference>
<evidence type="ECO:0000313" key="10">
    <source>
        <dbReference type="Proteomes" id="UP001223420"/>
    </source>
</evidence>
<dbReference type="GO" id="GO:0015990">
    <property type="term" value="P:electron transport coupled proton transport"/>
    <property type="evidence" value="ECO:0007669"/>
    <property type="project" value="TreeGrafter"/>
</dbReference>
<evidence type="ECO:0000259" key="7">
    <source>
        <dbReference type="Pfam" id="PF00361"/>
    </source>
</evidence>
<feature type="transmembrane region" description="Helical" evidence="6">
    <location>
        <begin position="74"/>
        <end position="98"/>
    </location>
</feature>
<dbReference type="AlphaFoldDB" id="A0AAJ1U027"/>
<gene>
    <name evidence="9" type="ORF">QO001_005800</name>
</gene>
<feature type="domain" description="NADH:quinone oxidoreductase/Mrp antiporter transmembrane" evidence="7">
    <location>
        <begin position="123"/>
        <end position="408"/>
    </location>
</feature>
<dbReference type="InterPro" id="IPR003945">
    <property type="entry name" value="NU5C-like"/>
</dbReference>
<dbReference type="Pfam" id="PF00361">
    <property type="entry name" value="Proton_antipo_M"/>
    <property type="match status" value="1"/>
</dbReference>
<feature type="transmembrane region" description="Helical" evidence="6">
    <location>
        <begin position="400"/>
        <end position="424"/>
    </location>
</feature>
<comment type="caution">
    <text evidence="9">The sequence shown here is derived from an EMBL/GenBank/DDBJ whole genome shotgun (WGS) entry which is preliminary data.</text>
</comment>
<feature type="transmembrane region" description="Helical" evidence="6">
    <location>
        <begin position="361"/>
        <end position="380"/>
    </location>
</feature>
<dbReference type="EMBL" id="JAUSWL010000018">
    <property type="protein sequence ID" value="MDQ0546848.1"/>
    <property type="molecule type" value="Genomic_DNA"/>
</dbReference>
<organism evidence="9 10">
    <name type="scientific">Methylobacterium brachiatum</name>
    <dbReference type="NCBI Taxonomy" id="269660"/>
    <lineage>
        <taxon>Bacteria</taxon>
        <taxon>Pseudomonadati</taxon>
        <taxon>Pseudomonadota</taxon>
        <taxon>Alphaproteobacteria</taxon>
        <taxon>Hyphomicrobiales</taxon>
        <taxon>Methylobacteriaceae</taxon>
        <taxon>Methylobacterium</taxon>
    </lineage>
</organism>
<feature type="transmembrane region" description="Helical" evidence="6">
    <location>
        <begin position="110"/>
        <end position="133"/>
    </location>
</feature>
<dbReference type="GO" id="GO:0042773">
    <property type="term" value="P:ATP synthesis coupled electron transport"/>
    <property type="evidence" value="ECO:0007669"/>
    <property type="project" value="InterPro"/>
</dbReference>
<keyword evidence="3 6" id="KW-1133">Transmembrane helix</keyword>
<evidence type="ECO:0000256" key="6">
    <source>
        <dbReference type="SAM" id="Phobius"/>
    </source>
</evidence>
<reference evidence="9" key="1">
    <citation type="submission" date="2023-07" db="EMBL/GenBank/DDBJ databases">
        <title>Genomic Encyclopedia of Type Strains, Phase IV (KMG-IV): sequencing the most valuable type-strain genomes for metagenomic binning, comparative biology and taxonomic classification.</title>
        <authorList>
            <person name="Goeker M."/>
        </authorList>
    </citation>
    <scope>NUCLEOTIDE SEQUENCE</scope>
    <source>
        <strain evidence="9">DSM 19569</strain>
    </source>
</reference>
<feature type="transmembrane region" description="Helical" evidence="6">
    <location>
        <begin position="168"/>
        <end position="186"/>
    </location>
</feature>
<feature type="transmembrane region" description="Helical" evidence="6">
    <location>
        <begin position="591"/>
        <end position="614"/>
    </location>
</feature>
<feature type="transmembrane region" description="Helical" evidence="6">
    <location>
        <begin position="198"/>
        <end position="216"/>
    </location>
</feature>
<protein>
    <submittedName>
        <fullName evidence="9">NADH-quinone oxidoreductase subunit L</fullName>
    </submittedName>
</protein>
<name>A0AAJ1U027_9HYPH</name>
<feature type="transmembrane region" description="Helical" evidence="6">
    <location>
        <begin position="319"/>
        <end position="340"/>
    </location>
</feature>
<comment type="subcellular location">
    <subcellularLocation>
        <location evidence="1">Endomembrane system</location>
        <topology evidence="1">Multi-pass membrane protein</topology>
    </subcellularLocation>
    <subcellularLocation>
        <location evidence="5">Membrane</location>
        <topology evidence="5">Multi-pass membrane protein</topology>
    </subcellularLocation>
</comment>
<evidence type="ECO:0000256" key="4">
    <source>
        <dbReference type="ARBA" id="ARBA00023136"/>
    </source>
</evidence>
<dbReference type="GO" id="GO:0016020">
    <property type="term" value="C:membrane"/>
    <property type="evidence" value="ECO:0007669"/>
    <property type="project" value="UniProtKB-SubCell"/>
</dbReference>
<evidence type="ECO:0000313" key="9">
    <source>
        <dbReference type="EMBL" id="MDQ0546848.1"/>
    </source>
</evidence>
<dbReference type="InterPro" id="IPR001750">
    <property type="entry name" value="ND/Mrp_TM"/>
</dbReference>
<accession>A0AAJ1U027</accession>
<dbReference type="PRINTS" id="PR01434">
    <property type="entry name" value="NADHDHGNASE5"/>
</dbReference>
<feature type="transmembrane region" description="Helical" evidence="6">
    <location>
        <begin position="476"/>
        <end position="494"/>
    </location>
</feature>
<evidence type="ECO:0000256" key="2">
    <source>
        <dbReference type="ARBA" id="ARBA00022692"/>
    </source>
</evidence>
<dbReference type="InterPro" id="IPR001516">
    <property type="entry name" value="Proton_antipo_N"/>
</dbReference>
<keyword evidence="4 6" id="KW-0472">Membrane</keyword>
<keyword evidence="2 5" id="KW-0812">Transmembrane</keyword>
<feature type="domain" description="NADH-Ubiquinone oxidoreductase (complex I) chain 5 N-terminal" evidence="8">
    <location>
        <begin position="57"/>
        <end position="107"/>
    </location>
</feature>
<proteinExistence type="predicted"/>
<dbReference type="RefSeq" id="WP_279891022.1">
    <property type="nucleotide sequence ID" value="NZ_JARVWR010000020.1"/>
</dbReference>
<dbReference type="GO" id="GO:0012505">
    <property type="term" value="C:endomembrane system"/>
    <property type="evidence" value="ECO:0007669"/>
    <property type="project" value="UniProtKB-SubCell"/>
</dbReference>
<dbReference type="Pfam" id="PF00662">
    <property type="entry name" value="Proton_antipo_N"/>
    <property type="match status" value="1"/>
</dbReference>
<dbReference type="Proteomes" id="UP001223420">
    <property type="component" value="Unassembled WGS sequence"/>
</dbReference>
<evidence type="ECO:0000259" key="8">
    <source>
        <dbReference type="Pfam" id="PF00662"/>
    </source>
</evidence>
<feature type="transmembrane region" description="Helical" evidence="6">
    <location>
        <begin position="436"/>
        <end position="456"/>
    </location>
</feature>
<sequence length="615" mass="62120">MIPLLAIPLLPLVAAAAALGLGRRLPWGGGELILGAVALSLAGLALMPSGAAASTTWFESGGYRLTVGLAATPLTYFVAVVVAGVAFCVGLYSLGYMAGRDDRPRFFAELGLFVGAMLTLVLSSSLVLLFAAWEMVGLASFLLIGFEHTEPAAGAAAKAFLMTRIGDVGLLLGWLLALAAVGTTDIDALVGAVESGRIASGAVTLMALLMLAGAVGKSAQLPLSAWLPDAMVGPTPVSALLHSATMVAAGVFLVLRLDPVFAAAPLARDALFWVGAATALVAGLIATAEADLKRVLAWSTCSQLGEMMIALGLGGPRAATFHLAAHAAFKSTLFLAAGVVQERMGTRAFDRLGGLARTLPVAGAAFLVAALALAGMPPLSGFWSEEAILAVASGHGPGTGALVVLLVFLGGAYIGRAGAATFLGRRRSTAGPSKPGWAMGTGMGVLALAAAGVGWLLVGRFGAALPFTAEPGTEVAWRNLGIAAGVFGLGLGVAKGWGGAPALGTFPTRLASGLAAATEAPARWTMRLAQTIPTVEVALDAGARAVAQGSWGIAERVERIEARGFGRGGDLLAAGLAAGGERLRTLQAGRLYLYTLGLFTWIAAALAAGALMLWP</sequence>
<evidence type="ECO:0000256" key="3">
    <source>
        <dbReference type="ARBA" id="ARBA00022989"/>
    </source>
</evidence>